<name>A0A0A9XIV2_LYGHE</name>
<gene>
    <name evidence="1" type="ORF">CM83_100985</name>
</gene>
<dbReference type="EMBL" id="GBHO01026574">
    <property type="protein sequence ID" value="JAG17030.1"/>
    <property type="molecule type" value="Transcribed_RNA"/>
</dbReference>
<accession>A0A0A9XIV2</accession>
<feature type="non-terminal residue" evidence="1">
    <location>
        <position position="1"/>
    </location>
</feature>
<dbReference type="AlphaFoldDB" id="A0A0A9XIV2"/>
<organism evidence="1">
    <name type="scientific">Lygus hesperus</name>
    <name type="common">Western plant bug</name>
    <dbReference type="NCBI Taxonomy" id="30085"/>
    <lineage>
        <taxon>Eukaryota</taxon>
        <taxon>Metazoa</taxon>
        <taxon>Ecdysozoa</taxon>
        <taxon>Arthropoda</taxon>
        <taxon>Hexapoda</taxon>
        <taxon>Insecta</taxon>
        <taxon>Pterygota</taxon>
        <taxon>Neoptera</taxon>
        <taxon>Paraneoptera</taxon>
        <taxon>Hemiptera</taxon>
        <taxon>Heteroptera</taxon>
        <taxon>Panheteroptera</taxon>
        <taxon>Cimicomorpha</taxon>
        <taxon>Miridae</taxon>
        <taxon>Mirini</taxon>
        <taxon>Lygus</taxon>
    </lineage>
</organism>
<sequence>FCVRLVKLAKRGKILWKMAATKVLIIALCGLALVYAHGSSKTLVSKPHQGKFDYAIEHDKHHGTWHGSAHPHGYGGLGDGHGSYGLGGGKVIGALPQGGVGSSPSAHHGHGDGHATSSANFNLLALAHGHGHR</sequence>
<proteinExistence type="predicted"/>
<protein>
    <submittedName>
        <fullName evidence="1">Uncharacterized protein</fullName>
    </submittedName>
</protein>
<reference evidence="1" key="2">
    <citation type="submission" date="2014-07" db="EMBL/GenBank/DDBJ databases">
        <authorList>
            <person name="Hull J."/>
        </authorList>
    </citation>
    <scope>NUCLEOTIDE SEQUENCE</scope>
</reference>
<reference evidence="1" key="1">
    <citation type="journal article" date="2014" name="PLoS ONE">
        <title>Transcriptome-Based Identification of ABC Transporters in the Western Tarnished Plant Bug Lygus hesperus.</title>
        <authorList>
            <person name="Hull J.J."/>
            <person name="Chaney K."/>
            <person name="Geib S.M."/>
            <person name="Fabrick J.A."/>
            <person name="Brent C.S."/>
            <person name="Walsh D."/>
            <person name="Lavine L.C."/>
        </authorList>
    </citation>
    <scope>NUCLEOTIDE SEQUENCE</scope>
</reference>
<evidence type="ECO:0000313" key="1">
    <source>
        <dbReference type="EMBL" id="JAG17030.1"/>
    </source>
</evidence>